<reference evidence="2" key="1">
    <citation type="submission" date="2017-12" db="EMBL/GenBank/DDBJ databases">
        <title>FDA dAtabase for Regulatory Grade micrObial Sequences (FDA-ARGOS): Supporting development and validation of Infectious Disease Dx tests.</title>
        <authorList>
            <person name="Kerrigan L."/>
            <person name="Tallon L.J."/>
            <person name="Sadzewicz L."/>
            <person name="Sengamalay N."/>
            <person name="Ott S."/>
            <person name="Godinez A."/>
            <person name="Nagaraj S."/>
            <person name="Vavikolanu K."/>
            <person name="Vyas G."/>
            <person name="Nadendla S."/>
            <person name="Aluvathingal J."/>
            <person name="Sichtig H."/>
        </authorList>
    </citation>
    <scope>NUCLEOTIDE SEQUENCE [LARGE SCALE GENOMIC DNA]</scope>
    <source>
        <strain evidence="2">FDAARGOS_200</strain>
    </source>
</reference>
<organism evidence="2 3">
    <name type="scientific">Legionella anisa</name>
    <dbReference type="NCBI Taxonomy" id="28082"/>
    <lineage>
        <taxon>Bacteria</taxon>
        <taxon>Pseudomonadati</taxon>
        <taxon>Pseudomonadota</taxon>
        <taxon>Gammaproteobacteria</taxon>
        <taxon>Legionellales</taxon>
        <taxon>Legionellaceae</taxon>
        <taxon>Legionella</taxon>
    </lineage>
</organism>
<evidence type="ECO:0000313" key="2">
    <source>
        <dbReference type="EMBL" id="PNL60890.1"/>
    </source>
</evidence>
<accession>A0AAX0WS06</accession>
<dbReference type="Proteomes" id="UP000192511">
    <property type="component" value="Unassembled WGS sequence"/>
</dbReference>
<sequence length="370" mass="43035">METDIPPLYEGSSNGIQKILPQKDRALFIQKKMHQCIYCKKLFPNNRRPKIPREHVISKMIGLFGKDTMTLVNRVCQECNNYFSKLELVFGRDSVYGVLYRAISGLLSEKRFSDIIQKKRKKLSLRTYSPVHGNALVDIELDSRYLFKVKLAEQFILLNSTKGICIHFPSDQLPHKCTLDSLGLFPPSIQFLGPSCVLENFPHKANEIRQKLMASGFKPQLKSSKVDCLPPFPDNSKLMFSSEIDDVIARVIAKIAFNYFAYHFDHLALSEYFDAIRNYILYDLKTDHTIVRITHRSINGHVHSLNKDNFGYHTIFISHQEGRIMAKIILFNHNIFDITITNNYPFLLHKVFHIGHRFYFHEKRVEKIII</sequence>
<dbReference type="GeneID" id="98066788"/>
<dbReference type="AlphaFoldDB" id="A0AAX0WS06"/>
<evidence type="ECO:0000313" key="3">
    <source>
        <dbReference type="Proteomes" id="UP000192511"/>
    </source>
</evidence>
<gene>
    <name evidence="2" type="ORF">A6J39_006485</name>
</gene>
<name>A0AAX0WS06_9GAMM</name>
<feature type="domain" description="HNH endonuclease 5" evidence="1">
    <location>
        <begin position="36"/>
        <end position="84"/>
    </location>
</feature>
<dbReference type="RefSeq" id="WP_019234216.1">
    <property type="nucleotide sequence ID" value="NZ_CAAAHR010000078.1"/>
</dbReference>
<evidence type="ECO:0000259" key="1">
    <source>
        <dbReference type="Pfam" id="PF14279"/>
    </source>
</evidence>
<dbReference type="InterPro" id="IPR029471">
    <property type="entry name" value="HNH_5"/>
</dbReference>
<dbReference type="Pfam" id="PF14279">
    <property type="entry name" value="HNH_5"/>
    <property type="match status" value="1"/>
</dbReference>
<comment type="caution">
    <text evidence="2">The sequence shown here is derived from an EMBL/GenBank/DDBJ whole genome shotgun (WGS) entry which is preliminary data.</text>
</comment>
<protein>
    <recommendedName>
        <fullName evidence="1">HNH endonuclease 5 domain-containing protein</fullName>
    </recommendedName>
</protein>
<dbReference type="EMBL" id="NBTX02000004">
    <property type="protein sequence ID" value="PNL60890.1"/>
    <property type="molecule type" value="Genomic_DNA"/>
</dbReference>
<keyword evidence="3" id="KW-1185">Reference proteome</keyword>
<proteinExistence type="predicted"/>